<dbReference type="OrthoDB" id="428159at2759"/>
<dbReference type="STRING" id="407821.A0A087TN80"/>
<evidence type="ECO:0000256" key="1">
    <source>
        <dbReference type="SAM" id="MobiDB-lite"/>
    </source>
</evidence>
<feature type="compositionally biased region" description="Acidic residues" evidence="1">
    <location>
        <begin position="454"/>
        <end position="464"/>
    </location>
</feature>
<organism evidence="3 4">
    <name type="scientific">Stegodyphus mimosarum</name>
    <name type="common">African social velvet spider</name>
    <dbReference type="NCBI Taxonomy" id="407821"/>
    <lineage>
        <taxon>Eukaryota</taxon>
        <taxon>Metazoa</taxon>
        <taxon>Ecdysozoa</taxon>
        <taxon>Arthropoda</taxon>
        <taxon>Chelicerata</taxon>
        <taxon>Arachnida</taxon>
        <taxon>Araneae</taxon>
        <taxon>Araneomorphae</taxon>
        <taxon>Entelegynae</taxon>
        <taxon>Eresoidea</taxon>
        <taxon>Eresidae</taxon>
        <taxon>Stegodyphus</taxon>
    </lineage>
</organism>
<sequence length="503" mass="57823">MTVPQKSSKFLECRAVNNTGSVSTTKVVCEENRDLKTPSVGTKLVPNFCLHLYPPVVFHNLLPLALDVHIKSKDQLMRLQEGESAVFFDFDYRHPHDVIIEVGQYVGLQWHGKMTVSGDTEEHHPLSMNPETDTGGGNRHLALHVHVTRDRSLDLYIFAPYWIINKTGLPLQFRGAMSDAVYEAACTADPLLFRFKKHRKKKAKLRVYSSQWSRSFSLDTVGNCGVVICSDKERNKKYHFFVSIEMSKMLLTRVVMIKPFFLVVNNTDNHLRFMEKNEATDLWFDISPDKSLPFWPDTDSMKMFVKLRDSKTVSQHFPVDFSHVTVLRMEHGSALTVEVKTEEDAPTTISFQQYVPGDAPVRVDNCCEDLFFKIHQKSQSPVTLLNPYQSVLYTWDDPSQERTLIWNLYNRKKAGFPARISRDGYGFENVSFHSLRKTLQQQPSVRTSSMDESSSSDDDSESEDGLLPKKTRKDKVVVHWVSYVEKEQRVLLFTQDDRIARIA</sequence>
<dbReference type="GO" id="GO:0045053">
    <property type="term" value="P:protein retention in Golgi apparatus"/>
    <property type="evidence" value="ECO:0007669"/>
    <property type="project" value="TreeGrafter"/>
</dbReference>
<proteinExistence type="predicted"/>
<feature type="compositionally biased region" description="Polar residues" evidence="1">
    <location>
        <begin position="438"/>
        <end position="447"/>
    </location>
</feature>
<feature type="non-terminal residue" evidence="3">
    <location>
        <position position="503"/>
    </location>
</feature>
<gene>
    <name evidence="3" type="ORF">X975_20228</name>
</gene>
<dbReference type="GO" id="GO:0006623">
    <property type="term" value="P:protein targeting to vacuole"/>
    <property type="evidence" value="ECO:0007669"/>
    <property type="project" value="TreeGrafter"/>
</dbReference>
<dbReference type="PANTHER" id="PTHR16166:SF146">
    <property type="entry name" value="VACUOLAR PROTEIN SORTING-ASSOCIATED PROTEIN 13A-LIKE ISOFORM X1"/>
    <property type="match status" value="1"/>
</dbReference>
<dbReference type="PANTHER" id="PTHR16166">
    <property type="entry name" value="VACUOLAR PROTEIN SORTING-ASSOCIATED PROTEIN VPS13"/>
    <property type="match status" value="1"/>
</dbReference>
<name>A0A087TN80_STEMI</name>
<dbReference type="Proteomes" id="UP000054359">
    <property type="component" value="Unassembled WGS sequence"/>
</dbReference>
<evidence type="ECO:0000313" key="4">
    <source>
        <dbReference type="Proteomes" id="UP000054359"/>
    </source>
</evidence>
<accession>A0A087TN80</accession>
<reference evidence="3 4" key="1">
    <citation type="submission" date="2013-11" db="EMBL/GenBank/DDBJ databases">
        <title>Genome sequencing of Stegodyphus mimosarum.</title>
        <authorList>
            <person name="Bechsgaard J."/>
        </authorList>
    </citation>
    <scope>NUCLEOTIDE SEQUENCE [LARGE SCALE GENOMIC DNA]</scope>
</reference>
<feature type="domain" description="Vacuolar protein sorting-associated protein 13 VPS13 adaptor binding" evidence="2">
    <location>
        <begin position="30"/>
        <end position="401"/>
    </location>
</feature>
<feature type="region of interest" description="Disordered" evidence="1">
    <location>
        <begin position="438"/>
        <end position="468"/>
    </location>
</feature>
<dbReference type="InterPro" id="IPR026847">
    <property type="entry name" value="VPS13"/>
</dbReference>
<dbReference type="EMBL" id="KK116004">
    <property type="protein sequence ID" value="KFM66569.1"/>
    <property type="molecule type" value="Genomic_DNA"/>
</dbReference>
<evidence type="ECO:0000259" key="2">
    <source>
        <dbReference type="Pfam" id="PF25036"/>
    </source>
</evidence>
<keyword evidence="4" id="KW-1185">Reference proteome</keyword>
<protein>
    <submittedName>
        <fullName evidence="3">Vacuolar protein sorting-associated protein 13C</fullName>
    </submittedName>
</protein>
<evidence type="ECO:0000313" key="3">
    <source>
        <dbReference type="EMBL" id="KFM66569.1"/>
    </source>
</evidence>
<dbReference type="Pfam" id="PF25036">
    <property type="entry name" value="VPS13_VAB"/>
    <property type="match status" value="1"/>
</dbReference>
<dbReference type="InterPro" id="IPR009543">
    <property type="entry name" value="VPS13_VAB"/>
</dbReference>
<dbReference type="AlphaFoldDB" id="A0A087TN80"/>
<dbReference type="OMA" id="VSIEMSK"/>